<name>A0A9D1DS64_9FIRM</name>
<dbReference type="Pfam" id="PF22725">
    <property type="entry name" value="GFO_IDH_MocA_C3"/>
    <property type="match status" value="1"/>
</dbReference>
<reference evidence="3" key="2">
    <citation type="journal article" date="2021" name="PeerJ">
        <title>Extensive microbial diversity within the chicken gut microbiome revealed by metagenomics and culture.</title>
        <authorList>
            <person name="Gilroy R."/>
            <person name="Ravi A."/>
            <person name="Getino M."/>
            <person name="Pursley I."/>
            <person name="Horton D.L."/>
            <person name="Alikhan N.F."/>
            <person name="Baker D."/>
            <person name="Gharbi K."/>
            <person name="Hall N."/>
            <person name="Watson M."/>
            <person name="Adriaenssens E.M."/>
            <person name="Foster-Nyarko E."/>
            <person name="Jarju S."/>
            <person name="Secka A."/>
            <person name="Antonio M."/>
            <person name="Oren A."/>
            <person name="Chaudhuri R.R."/>
            <person name="La Ragione R."/>
            <person name="Hildebrand F."/>
            <person name="Pallen M.J."/>
        </authorList>
    </citation>
    <scope>NUCLEOTIDE SEQUENCE</scope>
    <source>
        <strain evidence="3">ChiSjej1B19-7085</strain>
    </source>
</reference>
<dbReference type="InterPro" id="IPR036291">
    <property type="entry name" value="NAD(P)-bd_dom_sf"/>
</dbReference>
<evidence type="ECO:0000259" key="2">
    <source>
        <dbReference type="Pfam" id="PF22725"/>
    </source>
</evidence>
<dbReference type="InterPro" id="IPR055170">
    <property type="entry name" value="GFO_IDH_MocA-like_dom"/>
</dbReference>
<evidence type="ECO:0000313" key="4">
    <source>
        <dbReference type="Proteomes" id="UP000886785"/>
    </source>
</evidence>
<comment type="caution">
    <text evidence="3">The sequence shown here is derived from an EMBL/GenBank/DDBJ whole genome shotgun (WGS) entry which is preliminary data.</text>
</comment>
<protein>
    <submittedName>
        <fullName evidence="3">Gfo/Idh/MocA family oxidoreductase</fullName>
    </submittedName>
</protein>
<dbReference type="AlphaFoldDB" id="A0A9D1DS64"/>
<dbReference type="Gene3D" id="3.40.50.720">
    <property type="entry name" value="NAD(P)-binding Rossmann-like Domain"/>
    <property type="match status" value="1"/>
</dbReference>
<dbReference type="SUPFAM" id="SSF51735">
    <property type="entry name" value="NAD(P)-binding Rossmann-fold domains"/>
    <property type="match status" value="1"/>
</dbReference>
<dbReference type="InterPro" id="IPR000683">
    <property type="entry name" value="Gfo/Idh/MocA-like_OxRdtase_N"/>
</dbReference>
<gene>
    <name evidence="3" type="ORF">IAA54_09475</name>
</gene>
<dbReference type="EMBL" id="DVHF01000112">
    <property type="protein sequence ID" value="HIR57889.1"/>
    <property type="molecule type" value="Genomic_DNA"/>
</dbReference>
<organism evidence="3 4">
    <name type="scientific">Candidatus Gallacutalibacter pullicola</name>
    <dbReference type="NCBI Taxonomy" id="2840830"/>
    <lineage>
        <taxon>Bacteria</taxon>
        <taxon>Bacillati</taxon>
        <taxon>Bacillota</taxon>
        <taxon>Clostridia</taxon>
        <taxon>Eubacteriales</taxon>
        <taxon>Candidatus Gallacutalibacter</taxon>
    </lineage>
</organism>
<dbReference type="SUPFAM" id="SSF55347">
    <property type="entry name" value="Glyceraldehyde-3-phosphate dehydrogenase-like, C-terminal domain"/>
    <property type="match status" value="1"/>
</dbReference>
<sequence>MKTAVIGCGGISRVHMQALSELDLSEPVAFVDIKPERAEKMATEHGGRAYTDYKEMLDREHPDIVHICTPHYLHVPMARECVARGINVLMEKPPAMTHKELDDFLAMPKNVQVGVCFQNRYNRNVQLVRKKLLSGEAGAVLGARAFVTWKRGEKYYTESGWRGTWETEGGGVLINQSIHTLDLLIYLLGQPKAVEGSVHNHHLKETIEVEDTAEAYIQFDGCTALFYATTANCTDSPVMIDIVCENMTFRLEGAQLTCIKDGKSEEIHFDEIEHEGKACYGEGHRALITDFYHCVKDGQPFPIDYAEASHTLNLMLGIYESDKTGAPVSL</sequence>
<evidence type="ECO:0000313" key="3">
    <source>
        <dbReference type="EMBL" id="HIR57889.1"/>
    </source>
</evidence>
<dbReference type="Gene3D" id="3.30.360.10">
    <property type="entry name" value="Dihydrodipicolinate Reductase, domain 2"/>
    <property type="match status" value="1"/>
</dbReference>
<dbReference type="GO" id="GO:0000166">
    <property type="term" value="F:nucleotide binding"/>
    <property type="evidence" value="ECO:0007669"/>
    <property type="project" value="InterPro"/>
</dbReference>
<dbReference type="PANTHER" id="PTHR43249">
    <property type="entry name" value="UDP-N-ACETYL-2-AMINO-2-DEOXY-D-GLUCURONATE OXIDASE"/>
    <property type="match status" value="1"/>
</dbReference>
<dbReference type="Proteomes" id="UP000886785">
    <property type="component" value="Unassembled WGS sequence"/>
</dbReference>
<dbReference type="PANTHER" id="PTHR43249:SF1">
    <property type="entry name" value="D-GLUCOSIDE 3-DEHYDROGENASE"/>
    <property type="match status" value="1"/>
</dbReference>
<dbReference type="Pfam" id="PF01408">
    <property type="entry name" value="GFO_IDH_MocA"/>
    <property type="match status" value="1"/>
</dbReference>
<feature type="domain" description="Gfo/Idh/MocA-like oxidoreductase N-terminal" evidence="1">
    <location>
        <begin position="2"/>
        <end position="110"/>
    </location>
</feature>
<reference evidence="3" key="1">
    <citation type="submission" date="2020-10" db="EMBL/GenBank/DDBJ databases">
        <authorList>
            <person name="Gilroy R."/>
        </authorList>
    </citation>
    <scope>NUCLEOTIDE SEQUENCE</scope>
    <source>
        <strain evidence="3">ChiSjej1B19-7085</strain>
    </source>
</reference>
<evidence type="ECO:0000259" key="1">
    <source>
        <dbReference type="Pfam" id="PF01408"/>
    </source>
</evidence>
<accession>A0A9D1DS64</accession>
<proteinExistence type="predicted"/>
<dbReference type="InterPro" id="IPR052515">
    <property type="entry name" value="Gfo/Idh/MocA_Oxidoreductase"/>
</dbReference>
<feature type="domain" description="GFO/IDH/MocA-like oxidoreductase" evidence="2">
    <location>
        <begin position="126"/>
        <end position="249"/>
    </location>
</feature>